<evidence type="ECO:0000313" key="11">
    <source>
        <dbReference type="Proteomes" id="UP000031972"/>
    </source>
</evidence>
<keyword evidence="9" id="KW-0482">Metalloprotease</keyword>
<dbReference type="GO" id="GO:0008237">
    <property type="term" value="F:metallopeptidase activity"/>
    <property type="evidence" value="ECO:0007669"/>
    <property type="project" value="UniProtKB-KW"/>
</dbReference>
<evidence type="ECO:0000256" key="7">
    <source>
        <dbReference type="ARBA" id="ARBA00022723"/>
    </source>
</evidence>
<organism evidence="10 11">
    <name type="scientific">Jeotgalibacillus campisalis</name>
    <dbReference type="NCBI Taxonomy" id="220754"/>
    <lineage>
        <taxon>Bacteria</taxon>
        <taxon>Bacillati</taxon>
        <taxon>Bacillota</taxon>
        <taxon>Bacilli</taxon>
        <taxon>Bacillales</taxon>
        <taxon>Caryophanaceae</taxon>
        <taxon>Jeotgalibacillus</taxon>
    </lineage>
</organism>
<keyword evidence="5" id="KW-0031">Aminopeptidase</keyword>
<evidence type="ECO:0000256" key="5">
    <source>
        <dbReference type="ARBA" id="ARBA00022438"/>
    </source>
</evidence>
<gene>
    <name evidence="10" type="ORF">KR50_31670</name>
</gene>
<protein>
    <submittedName>
        <fullName evidence="10">Peptidase M29</fullName>
    </submittedName>
</protein>
<dbReference type="RefSeq" id="WP_041060666.1">
    <property type="nucleotide sequence ID" value="NZ_JXRR01000021.1"/>
</dbReference>
<keyword evidence="7" id="KW-0479">Metal-binding</keyword>
<dbReference type="InterPro" id="IPR000787">
    <property type="entry name" value="Peptidase_M29"/>
</dbReference>
<name>A0A0C2V3N6_9BACL</name>
<dbReference type="PANTHER" id="PTHR34448:SF3">
    <property type="entry name" value="AMINOPEPTIDASE AMPS"/>
    <property type="match status" value="1"/>
</dbReference>
<dbReference type="GO" id="GO:0046872">
    <property type="term" value="F:metal ion binding"/>
    <property type="evidence" value="ECO:0007669"/>
    <property type="project" value="UniProtKB-KW"/>
</dbReference>
<sequence>MNTAQYDHSLEKYAELAVKVGVNIQPGQYLWVAASIGTEDFVRLVVKKAYEAGAGNVHVQWSDEEVTRSFYEHAPEDEFNFYPPWLVEAHKEVIDKKGAILSIESENPDLLAGISTDRITSYAKVKAESLDYFYEVLEKDGISWSIVALPSQKWADKVFPDVSQNERVEKLWQAISRTVRIDQKNPVEAWNSHIELLQKRAAQLTEKNFAKLHYKGKGTDITVELPEDHIWLTGASKNEQGHPFIANLPTEEVYTVPHRLGVNGVVSNTKPLAYQGNIIDGFSLTFEEGRVVDIKAEIGLELLEKIVYMDDGSDYLGEIALVPHQSPISSTGILFYNTLFDENASNHFALGSCYPTCVKGGIFMNDLEREVHGLNDSVVHEDFMIGSEEMDIDGIHRDGTIEPVFRKGNWAF</sequence>
<dbReference type="InterPro" id="IPR052170">
    <property type="entry name" value="M29_Exopeptidase"/>
</dbReference>
<dbReference type="OrthoDB" id="9803993at2"/>
<dbReference type="PATRIC" id="fig|220754.4.peg.3181"/>
<dbReference type="PANTHER" id="PTHR34448">
    <property type="entry name" value="AMINOPEPTIDASE"/>
    <property type="match status" value="1"/>
</dbReference>
<accession>A0A0C2V3N6</accession>
<evidence type="ECO:0000256" key="1">
    <source>
        <dbReference type="ARBA" id="ARBA00001941"/>
    </source>
</evidence>
<comment type="caution">
    <text evidence="10">The sequence shown here is derived from an EMBL/GenBank/DDBJ whole genome shotgun (WGS) entry which is preliminary data.</text>
</comment>
<dbReference type="EMBL" id="JXRR01000021">
    <property type="protein sequence ID" value="KIL43647.1"/>
    <property type="molecule type" value="Genomic_DNA"/>
</dbReference>
<keyword evidence="11" id="KW-1185">Reference proteome</keyword>
<dbReference type="GO" id="GO:0004177">
    <property type="term" value="F:aminopeptidase activity"/>
    <property type="evidence" value="ECO:0007669"/>
    <property type="project" value="UniProtKB-KW"/>
</dbReference>
<evidence type="ECO:0000256" key="9">
    <source>
        <dbReference type="ARBA" id="ARBA00023049"/>
    </source>
</evidence>
<evidence type="ECO:0000256" key="3">
    <source>
        <dbReference type="ARBA" id="ARBA00001947"/>
    </source>
</evidence>
<dbReference type="AlphaFoldDB" id="A0A0C2V3N6"/>
<comment type="cofactor">
    <cofactor evidence="2">
        <name>Mg(2+)</name>
        <dbReference type="ChEBI" id="CHEBI:18420"/>
    </cofactor>
</comment>
<reference evidence="10 11" key="1">
    <citation type="submission" date="2015-01" db="EMBL/GenBank/DDBJ databases">
        <title>Jeotgalibacillus campisalis genome sequencing.</title>
        <authorList>
            <person name="Goh K.M."/>
            <person name="Chan K.-G."/>
            <person name="Yaakop A.S."/>
            <person name="Ee R."/>
            <person name="Gan H.M."/>
            <person name="Chan C.S."/>
        </authorList>
    </citation>
    <scope>NUCLEOTIDE SEQUENCE [LARGE SCALE GENOMIC DNA]</scope>
    <source>
        <strain evidence="10 11">SF-57</strain>
    </source>
</reference>
<dbReference type="Gene3D" id="3.40.1830.10">
    <property type="entry name" value="Thermophilic metalloprotease (M29)"/>
    <property type="match status" value="1"/>
</dbReference>
<dbReference type="InterPro" id="IPR035097">
    <property type="entry name" value="M29_N-terminal"/>
</dbReference>
<comment type="cofactor">
    <cofactor evidence="3">
        <name>Zn(2+)</name>
        <dbReference type="ChEBI" id="CHEBI:29105"/>
    </cofactor>
</comment>
<dbReference type="GO" id="GO:0006508">
    <property type="term" value="P:proteolysis"/>
    <property type="evidence" value="ECO:0007669"/>
    <property type="project" value="UniProtKB-KW"/>
</dbReference>
<evidence type="ECO:0000256" key="4">
    <source>
        <dbReference type="ARBA" id="ARBA00008236"/>
    </source>
</evidence>
<evidence type="ECO:0000256" key="6">
    <source>
        <dbReference type="ARBA" id="ARBA00022670"/>
    </source>
</evidence>
<keyword evidence="6" id="KW-0645">Protease</keyword>
<dbReference type="Pfam" id="PF02073">
    <property type="entry name" value="Peptidase_M29"/>
    <property type="match status" value="1"/>
</dbReference>
<evidence type="ECO:0000256" key="8">
    <source>
        <dbReference type="ARBA" id="ARBA00022801"/>
    </source>
</evidence>
<evidence type="ECO:0000256" key="2">
    <source>
        <dbReference type="ARBA" id="ARBA00001946"/>
    </source>
</evidence>
<dbReference type="PRINTS" id="PR00919">
    <property type="entry name" value="THERMOPTASE"/>
</dbReference>
<comment type="similarity">
    <text evidence="4">Belongs to the peptidase M29 family.</text>
</comment>
<dbReference type="Proteomes" id="UP000031972">
    <property type="component" value="Unassembled WGS sequence"/>
</dbReference>
<evidence type="ECO:0000313" key="10">
    <source>
        <dbReference type="EMBL" id="KIL43647.1"/>
    </source>
</evidence>
<proteinExistence type="inferred from homology"/>
<comment type="cofactor">
    <cofactor evidence="1">
        <name>Co(2+)</name>
        <dbReference type="ChEBI" id="CHEBI:48828"/>
    </cofactor>
</comment>
<dbReference type="SUPFAM" id="SSF144052">
    <property type="entry name" value="Thermophilic metalloprotease-like"/>
    <property type="match status" value="1"/>
</dbReference>
<keyword evidence="8" id="KW-0378">Hydrolase</keyword>